<reference evidence="2" key="2">
    <citation type="journal article" date="2022" name="Microbiol. Resour. Announc.">
        <title>Metagenome Sequencing to Explore Phylogenomics of Terrestrial Cyanobacteria.</title>
        <authorList>
            <person name="Ward R.D."/>
            <person name="Stajich J.E."/>
            <person name="Johansen J.R."/>
            <person name="Huntemann M."/>
            <person name="Clum A."/>
            <person name="Foster B."/>
            <person name="Foster B."/>
            <person name="Roux S."/>
            <person name="Palaniappan K."/>
            <person name="Varghese N."/>
            <person name="Mukherjee S."/>
            <person name="Reddy T.B.K."/>
            <person name="Daum C."/>
            <person name="Copeland A."/>
            <person name="Chen I.A."/>
            <person name="Ivanova N.N."/>
            <person name="Kyrpides N.C."/>
            <person name="Shapiro N."/>
            <person name="Eloe-Fadrosh E.A."/>
            <person name="Pietrasiak N."/>
        </authorList>
    </citation>
    <scope>NUCLEOTIDE SEQUENCE</scope>
    <source>
        <strain evidence="2">JT2-VF2</strain>
    </source>
</reference>
<feature type="region of interest" description="Disordered" evidence="1">
    <location>
        <begin position="24"/>
        <end position="46"/>
    </location>
</feature>
<reference evidence="2" key="1">
    <citation type="submission" date="2021-05" db="EMBL/GenBank/DDBJ databases">
        <authorList>
            <person name="Pietrasiak N."/>
            <person name="Ward R."/>
            <person name="Stajich J.E."/>
            <person name="Kurbessoian T."/>
        </authorList>
    </citation>
    <scope>NUCLEOTIDE SEQUENCE</scope>
    <source>
        <strain evidence="2">JT2-VF2</strain>
    </source>
</reference>
<name>A0A951PW53_9NOST</name>
<organism evidence="2 3">
    <name type="scientific">Mojavia pulchra JT2-VF2</name>
    <dbReference type="NCBI Taxonomy" id="287848"/>
    <lineage>
        <taxon>Bacteria</taxon>
        <taxon>Bacillati</taxon>
        <taxon>Cyanobacteriota</taxon>
        <taxon>Cyanophyceae</taxon>
        <taxon>Nostocales</taxon>
        <taxon>Nostocaceae</taxon>
    </lineage>
</organism>
<dbReference type="Proteomes" id="UP000715781">
    <property type="component" value="Unassembled WGS sequence"/>
</dbReference>
<evidence type="ECO:0000313" key="3">
    <source>
        <dbReference type="Proteomes" id="UP000715781"/>
    </source>
</evidence>
<protein>
    <submittedName>
        <fullName evidence="2">Uncharacterized protein</fullName>
    </submittedName>
</protein>
<dbReference type="EMBL" id="JAHHHN010000001">
    <property type="protein sequence ID" value="MBW4560203.1"/>
    <property type="molecule type" value="Genomic_DNA"/>
</dbReference>
<evidence type="ECO:0000313" key="2">
    <source>
        <dbReference type="EMBL" id="MBW4560203.1"/>
    </source>
</evidence>
<sequence length="55" mass="6218">MTARPLRAPRRHWLPYDASCLKSGNPPTALAPQCPKRRGEQRPPTLGMEFTVVFN</sequence>
<gene>
    <name evidence="2" type="ORF">KME32_03435</name>
</gene>
<comment type="caution">
    <text evidence="2">The sequence shown here is derived from an EMBL/GenBank/DDBJ whole genome shotgun (WGS) entry which is preliminary data.</text>
</comment>
<dbReference type="AlphaFoldDB" id="A0A951PW53"/>
<evidence type="ECO:0000256" key="1">
    <source>
        <dbReference type="SAM" id="MobiDB-lite"/>
    </source>
</evidence>
<accession>A0A951PW53</accession>
<proteinExistence type="predicted"/>